<feature type="transmembrane region" description="Helical" evidence="6">
    <location>
        <begin position="93"/>
        <end position="118"/>
    </location>
</feature>
<feature type="transmembrane region" description="Helical" evidence="6">
    <location>
        <begin position="275"/>
        <end position="293"/>
    </location>
</feature>
<dbReference type="RefSeq" id="WP_378167798.1">
    <property type="nucleotide sequence ID" value="NZ_JBHSBU010000001.1"/>
</dbReference>
<dbReference type="InterPro" id="IPR000620">
    <property type="entry name" value="EamA_dom"/>
</dbReference>
<evidence type="ECO:0000256" key="1">
    <source>
        <dbReference type="ARBA" id="ARBA00004651"/>
    </source>
</evidence>
<dbReference type="Gene3D" id="1.10.3730.20">
    <property type="match status" value="1"/>
</dbReference>
<dbReference type="PANTHER" id="PTHR42920:SF5">
    <property type="entry name" value="EAMA DOMAIN-CONTAINING PROTEIN"/>
    <property type="match status" value="1"/>
</dbReference>
<evidence type="ECO:0000256" key="4">
    <source>
        <dbReference type="ARBA" id="ARBA00022989"/>
    </source>
</evidence>
<feature type="transmembrane region" description="Helical" evidence="6">
    <location>
        <begin position="210"/>
        <end position="231"/>
    </location>
</feature>
<feature type="transmembrane region" description="Helical" evidence="6">
    <location>
        <begin position="62"/>
        <end position="81"/>
    </location>
</feature>
<dbReference type="SUPFAM" id="SSF103481">
    <property type="entry name" value="Multidrug resistance efflux transporter EmrE"/>
    <property type="match status" value="2"/>
</dbReference>
<evidence type="ECO:0000313" key="9">
    <source>
        <dbReference type="Proteomes" id="UP001595791"/>
    </source>
</evidence>
<dbReference type="InterPro" id="IPR051258">
    <property type="entry name" value="Diverse_Substrate_Transporter"/>
</dbReference>
<protein>
    <submittedName>
        <fullName evidence="8">DMT family transporter</fullName>
    </submittedName>
</protein>
<feature type="transmembrane region" description="Helical" evidence="6">
    <location>
        <begin position="124"/>
        <end position="141"/>
    </location>
</feature>
<evidence type="ECO:0000259" key="7">
    <source>
        <dbReference type="Pfam" id="PF00892"/>
    </source>
</evidence>
<evidence type="ECO:0000313" key="8">
    <source>
        <dbReference type="EMBL" id="MFC4161635.1"/>
    </source>
</evidence>
<feature type="domain" description="EamA" evidence="7">
    <location>
        <begin position="180"/>
        <end position="313"/>
    </location>
</feature>
<gene>
    <name evidence="8" type="ORF">ACFOW7_20055</name>
</gene>
<name>A0ABV8MXT0_9NEIS</name>
<keyword evidence="4 6" id="KW-1133">Transmembrane helix</keyword>
<keyword evidence="3 6" id="KW-0812">Transmembrane</keyword>
<evidence type="ECO:0000256" key="6">
    <source>
        <dbReference type="SAM" id="Phobius"/>
    </source>
</evidence>
<sequence>MAHLRPPPHDAMDRASQLPFAKPESLPWWQDGRILAVIAAACFSLKAIWVKLAYAAHPVAPSTLLALRMALSLPAFLWLARQAGAEPLSRRDWAGLFVLGLVGYYLSSLFDFIGLQYISAGLERLILFTYPAIVWLVEAALRRQTVPGRVWLLQGVIYLGLLAAFWHDLTHLPSHEAVLIGGAWVFLSSLTFSCYYLGTGRLVGRIGSTRLAGASGAIASGLALGHFGLAGSMAELAVLPPAVWLWSLAMALVSTVFPIWLNARAVAKLGAGPTASISALGPALTIVFGGLLLGEAVSSWQMLGMALVIGGVWQLGKTGRH</sequence>
<dbReference type="InterPro" id="IPR037185">
    <property type="entry name" value="EmrE-like"/>
</dbReference>
<keyword evidence="9" id="KW-1185">Reference proteome</keyword>
<comment type="subcellular location">
    <subcellularLocation>
        <location evidence="1">Cell membrane</location>
        <topology evidence="1">Multi-pass membrane protein</topology>
    </subcellularLocation>
</comment>
<comment type="caution">
    <text evidence="8">The sequence shown here is derived from an EMBL/GenBank/DDBJ whole genome shotgun (WGS) entry which is preliminary data.</text>
</comment>
<proteinExistence type="predicted"/>
<feature type="transmembrane region" description="Helical" evidence="6">
    <location>
        <begin position="148"/>
        <end position="166"/>
    </location>
</feature>
<dbReference type="EMBL" id="JBHSBU010000001">
    <property type="protein sequence ID" value="MFC4161635.1"/>
    <property type="molecule type" value="Genomic_DNA"/>
</dbReference>
<keyword evidence="5 6" id="KW-0472">Membrane</keyword>
<keyword evidence="2" id="KW-1003">Cell membrane</keyword>
<accession>A0ABV8MXT0</accession>
<evidence type="ECO:0000256" key="5">
    <source>
        <dbReference type="ARBA" id="ARBA00023136"/>
    </source>
</evidence>
<dbReference type="Pfam" id="PF00892">
    <property type="entry name" value="EamA"/>
    <property type="match status" value="2"/>
</dbReference>
<dbReference type="PANTHER" id="PTHR42920">
    <property type="entry name" value="OS03G0707200 PROTEIN-RELATED"/>
    <property type="match status" value="1"/>
</dbReference>
<evidence type="ECO:0000256" key="2">
    <source>
        <dbReference type="ARBA" id="ARBA00022475"/>
    </source>
</evidence>
<organism evidence="8 9">
    <name type="scientific">Chitinimonas lacunae</name>
    <dbReference type="NCBI Taxonomy" id="1963018"/>
    <lineage>
        <taxon>Bacteria</taxon>
        <taxon>Pseudomonadati</taxon>
        <taxon>Pseudomonadota</taxon>
        <taxon>Betaproteobacteria</taxon>
        <taxon>Neisseriales</taxon>
        <taxon>Chitinibacteraceae</taxon>
        <taxon>Chitinimonas</taxon>
    </lineage>
</organism>
<feature type="transmembrane region" description="Helical" evidence="6">
    <location>
        <begin position="243"/>
        <end position="263"/>
    </location>
</feature>
<dbReference type="Proteomes" id="UP001595791">
    <property type="component" value="Unassembled WGS sequence"/>
</dbReference>
<feature type="transmembrane region" description="Helical" evidence="6">
    <location>
        <begin position="178"/>
        <end position="198"/>
    </location>
</feature>
<feature type="domain" description="EamA" evidence="7">
    <location>
        <begin position="33"/>
        <end position="163"/>
    </location>
</feature>
<evidence type="ECO:0000256" key="3">
    <source>
        <dbReference type="ARBA" id="ARBA00022692"/>
    </source>
</evidence>
<reference evidence="9" key="1">
    <citation type="journal article" date="2019" name="Int. J. Syst. Evol. Microbiol.">
        <title>The Global Catalogue of Microorganisms (GCM) 10K type strain sequencing project: providing services to taxonomists for standard genome sequencing and annotation.</title>
        <authorList>
            <consortium name="The Broad Institute Genomics Platform"/>
            <consortium name="The Broad Institute Genome Sequencing Center for Infectious Disease"/>
            <person name="Wu L."/>
            <person name="Ma J."/>
        </authorList>
    </citation>
    <scope>NUCLEOTIDE SEQUENCE [LARGE SCALE GENOMIC DNA]</scope>
    <source>
        <strain evidence="9">LMG 29894</strain>
    </source>
</reference>